<dbReference type="AlphaFoldDB" id="A0A927CQY1"/>
<comment type="caution">
    <text evidence="2">The sequence shown here is derived from an EMBL/GenBank/DDBJ whole genome shotgun (WGS) entry which is preliminary data.</text>
</comment>
<organism evidence="2 3">
    <name type="scientific">Paenibacillus arenilitoris</name>
    <dbReference type="NCBI Taxonomy" id="2772299"/>
    <lineage>
        <taxon>Bacteria</taxon>
        <taxon>Bacillati</taxon>
        <taxon>Bacillota</taxon>
        <taxon>Bacilli</taxon>
        <taxon>Bacillales</taxon>
        <taxon>Paenibacillaceae</taxon>
        <taxon>Paenibacillus</taxon>
    </lineage>
</organism>
<dbReference type="EMBL" id="JACXIY010000051">
    <property type="protein sequence ID" value="MBD2872548.1"/>
    <property type="molecule type" value="Genomic_DNA"/>
</dbReference>
<feature type="region of interest" description="Disordered" evidence="1">
    <location>
        <begin position="101"/>
        <end position="130"/>
    </location>
</feature>
<evidence type="ECO:0000313" key="2">
    <source>
        <dbReference type="EMBL" id="MBD2872548.1"/>
    </source>
</evidence>
<evidence type="ECO:0000256" key="1">
    <source>
        <dbReference type="SAM" id="MobiDB-lite"/>
    </source>
</evidence>
<dbReference type="RefSeq" id="WP_190867340.1">
    <property type="nucleotide sequence ID" value="NZ_JACXIY010000051.1"/>
</dbReference>
<gene>
    <name evidence="2" type="ORF">IDH41_28605</name>
</gene>
<name>A0A927CQY1_9BACL</name>
<proteinExistence type="predicted"/>
<sequence>MKKYALCDINKRCLVCGSSLQLVRKQATWYYQIKQTPVERPTNLFYCSGCRLDHVMKGDHIDDSGWERLVLPLENSFALKSNSKHRYSGKSSPVKAIVASKTKEKSAGQQPIKHKAKRQQKVSNDSTDVKKSKGIYRTNHDYRKCGNCDFYIKGRCQTFSLPTLSNEVCRRFKHYHKREVFGGGFSPR</sequence>
<evidence type="ECO:0000313" key="3">
    <source>
        <dbReference type="Proteomes" id="UP000632125"/>
    </source>
</evidence>
<reference evidence="2" key="1">
    <citation type="submission" date="2020-09" db="EMBL/GenBank/DDBJ databases">
        <title>A novel bacterium of genus Paenibacillus, isolated from South China Sea.</title>
        <authorList>
            <person name="Huang H."/>
            <person name="Mo K."/>
            <person name="Hu Y."/>
        </authorList>
    </citation>
    <scope>NUCLEOTIDE SEQUENCE</scope>
    <source>
        <strain evidence="2">IB182493</strain>
    </source>
</reference>
<dbReference type="Proteomes" id="UP000632125">
    <property type="component" value="Unassembled WGS sequence"/>
</dbReference>
<protein>
    <submittedName>
        <fullName evidence="2">Uncharacterized protein</fullName>
    </submittedName>
</protein>
<accession>A0A927CQY1</accession>
<keyword evidence="3" id="KW-1185">Reference proteome</keyword>